<dbReference type="EMBL" id="RBSQ01000449">
    <property type="protein sequence ID" value="RMS57863.1"/>
    <property type="molecule type" value="Genomic_DNA"/>
</dbReference>
<dbReference type="GO" id="GO:0008233">
    <property type="term" value="F:peptidase activity"/>
    <property type="evidence" value="ECO:0007669"/>
    <property type="project" value="UniProtKB-KW"/>
</dbReference>
<dbReference type="Pfam" id="PF05618">
    <property type="entry name" value="Zn_protease"/>
    <property type="match status" value="1"/>
</dbReference>
<dbReference type="InterPro" id="IPR021109">
    <property type="entry name" value="Peptidase_aspartic_dom_sf"/>
</dbReference>
<reference evidence="2 9" key="5">
    <citation type="submission" date="2019-11" db="EMBL/GenBank/DDBJ databases">
        <title>Genomes of ocular Pseudomonas aeruginosa isolates.</title>
        <authorList>
            <person name="Khan M."/>
            <person name="Rice S.A."/>
            <person name="Willcox M.D.P."/>
            <person name="Stapleton F."/>
        </authorList>
    </citation>
    <scope>NUCLEOTIDE SEQUENCE [LARGE SCALE GENOMIC DNA]</scope>
    <source>
        <strain evidence="2 9">PA221</strain>
    </source>
</reference>
<dbReference type="Proteomes" id="UP000433532">
    <property type="component" value="Unassembled WGS sequence"/>
</dbReference>
<organism evidence="2 9">
    <name type="scientific">Pseudomonas aeruginosa</name>
    <dbReference type="NCBI Taxonomy" id="287"/>
    <lineage>
        <taxon>Bacteria</taxon>
        <taxon>Pseudomonadati</taxon>
        <taxon>Pseudomonadota</taxon>
        <taxon>Gammaproteobacteria</taxon>
        <taxon>Pseudomonadales</taxon>
        <taxon>Pseudomonadaceae</taxon>
        <taxon>Pseudomonas</taxon>
    </lineage>
</organism>
<accession>A0A1J0B1I0</accession>
<reference evidence="5 8" key="2">
    <citation type="submission" date="2017-08" db="EMBL/GenBank/DDBJ databases">
        <authorList>
            <person name="Feschi L."/>
            <person name="Jeukens J."/>
            <person name="Emond-Rheault J.-G."/>
            <person name="Kukavica-Ibrulj I."/>
            <person name="Boyle B."/>
            <person name="Levesque R.C."/>
        </authorList>
    </citation>
    <scope>NUCLEOTIDE SEQUENCE [LARGE SCALE GENOMIC DNA]</scope>
    <source>
        <strain evidence="5 8">PA-W36</strain>
    </source>
</reference>
<evidence type="ECO:0000259" key="1">
    <source>
        <dbReference type="Pfam" id="PF05618"/>
    </source>
</evidence>
<feature type="domain" description="Retropepsin-like aspartic endopeptidase" evidence="1">
    <location>
        <begin position="9"/>
        <end position="146"/>
    </location>
</feature>
<comment type="caution">
    <text evidence="2">The sequence shown here is derived from an EMBL/GenBank/DDBJ whole genome shotgun (WGS) entry which is preliminary data.</text>
</comment>
<evidence type="ECO:0000313" key="6">
    <source>
        <dbReference type="Proteomes" id="UP000194857"/>
    </source>
</evidence>
<dbReference type="Proteomes" id="UP000194857">
    <property type="component" value="Unassembled WGS sequence"/>
</dbReference>
<dbReference type="AlphaFoldDB" id="A0A1J0B1I0"/>
<evidence type="ECO:0000313" key="8">
    <source>
        <dbReference type="Proteomes" id="UP000284767"/>
    </source>
</evidence>
<evidence type="ECO:0000313" key="9">
    <source>
        <dbReference type="Proteomes" id="UP000433532"/>
    </source>
</evidence>
<reference evidence="4 7" key="3">
    <citation type="submission" date="2018-08" db="EMBL/GenBank/DDBJ databases">
        <title>Recombination of ecologically and evolutionarily significant loci maintains genetic cohesion in the Pseudomonas syringae species complex.</title>
        <authorList>
            <person name="Dillon M."/>
            <person name="Thakur S."/>
            <person name="Almeida R.N.D."/>
            <person name="Weir B.S."/>
            <person name="Guttman D.S."/>
        </authorList>
    </citation>
    <scope>NUCLEOTIDE SEQUENCE [LARGE SCALE GENOMIC DNA]</scope>
    <source>
        <strain evidence="4 7">ICMP 7846</strain>
    </source>
</reference>
<evidence type="ECO:0000313" key="3">
    <source>
        <dbReference type="EMBL" id="OTI65773.1"/>
    </source>
</evidence>
<dbReference type="Gene3D" id="2.40.70.10">
    <property type="entry name" value="Acid Proteases"/>
    <property type="match status" value="1"/>
</dbReference>
<dbReference type="GO" id="GO:0006508">
    <property type="term" value="P:proteolysis"/>
    <property type="evidence" value="ECO:0007669"/>
    <property type="project" value="UniProtKB-KW"/>
</dbReference>
<keyword evidence="2" id="KW-0645">Protease</keyword>
<dbReference type="PANTHER" id="PTHR38037">
    <property type="entry name" value="ZN_PROTEASE DOMAIN-CONTAINING PROTEIN"/>
    <property type="match status" value="1"/>
</dbReference>
<evidence type="ECO:0000313" key="5">
    <source>
        <dbReference type="EMBL" id="RPM18137.1"/>
    </source>
</evidence>
<evidence type="ECO:0000313" key="2">
    <source>
        <dbReference type="EMBL" id="MUI35794.1"/>
    </source>
</evidence>
<dbReference type="EMBL" id="WOAD01000008">
    <property type="protein sequence ID" value="MUI35794.1"/>
    <property type="molecule type" value="Genomic_DNA"/>
</dbReference>
<dbReference type="InterPro" id="IPR008503">
    <property type="entry name" value="Asp_endopeptidase"/>
</dbReference>
<protein>
    <submittedName>
        <fullName evidence="2">ATP-dependent zinc protease</fullName>
    </submittedName>
</protein>
<keyword evidence="2" id="KW-0378">Hydrolase</keyword>
<evidence type="ECO:0000313" key="4">
    <source>
        <dbReference type="EMBL" id="RMS57863.1"/>
    </source>
</evidence>
<dbReference type="Proteomes" id="UP000270834">
    <property type="component" value="Unassembled WGS sequence"/>
</dbReference>
<dbReference type="EMBL" id="NSNE01000005">
    <property type="protein sequence ID" value="RPM18137.1"/>
    <property type="molecule type" value="Genomic_DNA"/>
</dbReference>
<reference evidence="3 6" key="1">
    <citation type="submission" date="2017-05" db="EMBL/GenBank/DDBJ databases">
        <authorList>
            <person name="Song R."/>
            <person name="Chenine A.L."/>
            <person name="Ruprecht R.M."/>
        </authorList>
    </citation>
    <scope>NUCLEOTIDE SEQUENCE [LARGE SCALE GENOMIC DNA]</scope>
    <source>
        <strain evidence="3 6">S567_C10_BS</strain>
    </source>
</reference>
<reference evidence="5 8" key="4">
    <citation type="submission" date="2019-01" db="EMBL/GenBank/DDBJ databases">
        <title>The Pseudomonas aeruginosa pan-genome provides new insights on its population structure, horizontal gene transfer and pathogenicity.</title>
        <authorList>
            <person name="Freschi L."/>
            <person name="Vincent A.T."/>
            <person name="Jeukens J."/>
            <person name="Emond-Rheault J.-G."/>
            <person name="Kukavica-Ibrulj I."/>
            <person name="Dupont M.-J."/>
            <person name="Charette S.J."/>
            <person name="Boyle B."/>
            <person name="Levesque R.C."/>
        </authorList>
    </citation>
    <scope>NUCLEOTIDE SEQUENCE [LARGE SCALE GENOMIC DNA]</scope>
    <source>
        <strain evidence="5 8">PA-W36</strain>
    </source>
</reference>
<accession>A0A1S1C0S7</accession>
<dbReference type="PANTHER" id="PTHR38037:SF1">
    <property type="entry name" value="ATP-DEPENDENT ZINC PROTEASE DOMAIN-CONTAINING PROTEIN-RELATED"/>
    <property type="match status" value="1"/>
</dbReference>
<dbReference type="SUPFAM" id="SSF50630">
    <property type="entry name" value="Acid proteases"/>
    <property type="match status" value="1"/>
</dbReference>
<evidence type="ECO:0000313" key="7">
    <source>
        <dbReference type="Proteomes" id="UP000270834"/>
    </source>
</evidence>
<name>A0A1J0B1I0_PSEAI</name>
<gene>
    <name evidence="4" type="ORF">ALP65_03318</name>
    <name evidence="3" type="ORF">CAZ10_00400</name>
    <name evidence="2" type="ORF">GNQ48_12310</name>
    <name evidence="5" type="ORF">IPC1295_11110</name>
</gene>
<dbReference type="EMBL" id="NFFZ01000001">
    <property type="protein sequence ID" value="OTI65773.1"/>
    <property type="molecule type" value="Genomic_DNA"/>
</dbReference>
<sequence length="166" mass="18303">MKTFDQLSVIGLREWIAFPELGMVGLRAKIDTGASTSSLHASDIVPFERDGEKWVRFTAHLGTLVQRRHRCEAPMVARKTIRSSNGQAQTRYVIRTTLALGDRMWPVEFTLACRKSMRYRVLLGSKALIAGQLVVNPALAYVQDRPESPAALPAATGINLLDGSPV</sequence>
<proteinExistence type="predicted"/>
<dbReference type="Proteomes" id="UP000284767">
    <property type="component" value="Unassembled WGS sequence"/>
</dbReference>